<gene>
    <name evidence="2" type="ordered locus">SFHH103_02973</name>
    <name evidence="3" type="ordered locus">SFHH103_03443</name>
</gene>
<proteinExistence type="predicted"/>
<dbReference type="NCBIfam" id="NF033590">
    <property type="entry name" value="transpos_IS4_3"/>
    <property type="match status" value="1"/>
</dbReference>
<keyword evidence="3" id="KW-0378">Hydrolase</keyword>
<evidence type="ECO:0000259" key="1">
    <source>
        <dbReference type="Pfam" id="PF01609"/>
    </source>
</evidence>
<protein>
    <submittedName>
        <fullName evidence="3">Transposase for transposon Tn5 Tnp</fullName>
        <ecNumber evidence="3">3.1.-.-</ecNumber>
    </submittedName>
</protein>
<sequence length="450" mass="48247">MNWSGRDGDAAGAVWRPPPGKRGAFLLGRLVASGGRKLRVRRLGGSRAGEMRLTRFLRNDAVTCEEMLSEAAARTAERCAGRHVVAIQDTTVLDSSGGGGAYLHAVIALDGEDDAILGLVDGQFLERSGGRRAGRRQARIEEKESFRWLMGADQAASVCAGAASVTVVADRESDIFEMFALRPEGAELVVRAAHDRALADGGALFAAVDAAPVAGRAGLVLAAKPGRKRRTAQMAVRFLPVALACPANGQRRDLPRSVAVWLVDVRESDPPPGESAVHWRLLTTHAVSEPAAAFLVVDLYRRRWAIEQLFRTLKSQGFDIEDLGIEAAAPRNRLVTAALIAAVCIQQLVHARDGGPGPLRPVRDAFAPEDQALLEACCASLEGKTERQKNPHPKGSLAYAAWVCARLGGWTGYYGKPGPIVMLEGWLEFQAMKRGVNLLRPHSLGVGDVV</sequence>
<organism evidence="3 4">
    <name type="scientific">Sinorhizobium fredii (strain HH103)</name>
    <dbReference type="NCBI Taxonomy" id="1117943"/>
    <lineage>
        <taxon>Bacteria</taxon>
        <taxon>Pseudomonadati</taxon>
        <taxon>Pseudomonadota</taxon>
        <taxon>Alphaproteobacteria</taxon>
        <taxon>Hyphomicrobiales</taxon>
        <taxon>Rhizobiaceae</taxon>
        <taxon>Sinorhizobium/Ensifer group</taxon>
        <taxon>Sinorhizobium</taxon>
    </lineage>
</organism>
<dbReference type="GO" id="GO:0016787">
    <property type="term" value="F:hydrolase activity"/>
    <property type="evidence" value="ECO:0007669"/>
    <property type="project" value="UniProtKB-KW"/>
</dbReference>
<accession>G9A3I6</accession>
<dbReference type="KEGG" id="sfh:SFHH103_03443"/>
<feature type="domain" description="Transposase IS4-like" evidence="1">
    <location>
        <begin position="285"/>
        <end position="340"/>
    </location>
</feature>
<evidence type="ECO:0000313" key="2">
    <source>
        <dbReference type="EMBL" id="CCE97465.1"/>
    </source>
</evidence>
<dbReference type="PANTHER" id="PTHR37319">
    <property type="entry name" value="TRANSPOSASE"/>
    <property type="match status" value="1"/>
</dbReference>
<dbReference type="eggNOG" id="COG3385">
    <property type="taxonomic scope" value="Bacteria"/>
</dbReference>
<dbReference type="Pfam" id="PF01609">
    <property type="entry name" value="DDE_Tnp_1"/>
    <property type="match status" value="1"/>
</dbReference>
<dbReference type="PATRIC" id="fig|380.5.peg.3160"/>
<dbReference type="GO" id="GO:0003677">
    <property type="term" value="F:DNA binding"/>
    <property type="evidence" value="ECO:0007669"/>
    <property type="project" value="InterPro"/>
</dbReference>
<dbReference type="InterPro" id="IPR012337">
    <property type="entry name" value="RNaseH-like_sf"/>
</dbReference>
<dbReference type="GO" id="GO:0006313">
    <property type="term" value="P:DNA transposition"/>
    <property type="evidence" value="ECO:0007669"/>
    <property type="project" value="InterPro"/>
</dbReference>
<dbReference type="EMBL" id="HE616890">
    <property type="protein sequence ID" value="CCE97465.1"/>
    <property type="molecule type" value="Genomic_DNA"/>
</dbReference>
<dbReference type="Proteomes" id="UP000007735">
    <property type="component" value="Chromosome"/>
</dbReference>
<dbReference type="InterPro" id="IPR014737">
    <property type="entry name" value="Transposase_Tn5-like_C"/>
</dbReference>
<dbReference type="InterPro" id="IPR054836">
    <property type="entry name" value="Tn5_transposase"/>
</dbReference>
<dbReference type="InterPro" id="IPR002559">
    <property type="entry name" value="Transposase_11"/>
</dbReference>
<dbReference type="KEGG" id="sfh:SFHH103_02973"/>
<evidence type="ECO:0000313" key="4">
    <source>
        <dbReference type="Proteomes" id="UP000007735"/>
    </source>
</evidence>
<dbReference type="AlphaFoldDB" id="G9A3I6"/>
<dbReference type="EC" id="3.1.-.-" evidence="3"/>
<dbReference type="PANTHER" id="PTHR37319:SF1">
    <property type="entry name" value="TRANSPOSASE TN5 DIMERISATION DOMAIN-CONTAINING PROTEIN"/>
    <property type="match status" value="1"/>
</dbReference>
<dbReference type="Gene3D" id="1.10.740.10">
    <property type="entry name" value="Transferase Inhibitor Protein From Tn5, Chain"/>
    <property type="match status" value="1"/>
</dbReference>
<dbReference type="SUPFAM" id="SSF53098">
    <property type="entry name" value="Ribonuclease H-like"/>
    <property type="match status" value="1"/>
</dbReference>
<dbReference type="InterPro" id="IPR047768">
    <property type="entry name" value="Tn5p-like"/>
</dbReference>
<reference evidence="3 4" key="1">
    <citation type="journal article" date="2012" name="J. Bacteriol.">
        <title>Genome sequence of the soybean symbiont Sinorhizobium fredii HH103.</title>
        <authorList>
            <person name="Weidner S."/>
            <person name="Becker A."/>
            <person name="Bonilla I."/>
            <person name="Jaenicke S."/>
            <person name="Lloret J."/>
            <person name="Margaret I."/>
            <person name="Puhler A."/>
            <person name="Ruiz-Sainz J.E."/>
            <person name="Schneiker-Bekel S."/>
            <person name="Szczepanowski R."/>
            <person name="Vinardell J.M."/>
            <person name="Zehner S."/>
            <person name="Gottfert M."/>
        </authorList>
    </citation>
    <scope>NUCLEOTIDE SEQUENCE [LARGE SCALE GENOMIC DNA]</scope>
    <source>
        <strain evidence="3 4">HH103</strain>
    </source>
</reference>
<dbReference type="STRING" id="1117943.SFHH103_02973"/>
<dbReference type="HOGENOM" id="CLU_045115_0_2_5"/>
<dbReference type="EMBL" id="HE616890">
    <property type="protein sequence ID" value="CCE97934.1"/>
    <property type="molecule type" value="Genomic_DNA"/>
</dbReference>
<evidence type="ECO:0000313" key="3">
    <source>
        <dbReference type="EMBL" id="CCE97934.1"/>
    </source>
</evidence>
<name>G9A3I6_SINF1</name>
<dbReference type="GO" id="GO:0004803">
    <property type="term" value="F:transposase activity"/>
    <property type="evidence" value="ECO:0007669"/>
    <property type="project" value="InterPro"/>
</dbReference>
<dbReference type="Gene3D" id="3.90.350.10">
    <property type="entry name" value="Transposase Inhibitor Protein From Tn5, Chain A, domain 1"/>
    <property type="match status" value="1"/>
</dbReference>